<reference evidence="1 2" key="1">
    <citation type="submission" date="2020-01" db="EMBL/GenBank/DDBJ databases">
        <authorList>
            <person name="Kim M.K."/>
        </authorList>
    </citation>
    <scope>NUCLEOTIDE SEQUENCE [LARGE SCALE GENOMIC DNA]</scope>
    <source>
        <strain evidence="1 2">BT213</strain>
    </source>
</reference>
<organism evidence="1 2">
    <name type="scientific">Pontibacter fetidus</name>
    <dbReference type="NCBI Taxonomy" id="2700082"/>
    <lineage>
        <taxon>Bacteria</taxon>
        <taxon>Pseudomonadati</taxon>
        <taxon>Bacteroidota</taxon>
        <taxon>Cytophagia</taxon>
        <taxon>Cytophagales</taxon>
        <taxon>Hymenobacteraceae</taxon>
        <taxon>Pontibacter</taxon>
    </lineage>
</organism>
<dbReference type="SUPFAM" id="SSF82185">
    <property type="entry name" value="Histone H3 K4-specific methyltransferase SET7/9 N-terminal domain"/>
    <property type="match status" value="1"/>
</dbReference>
<evidence type="ECO:0000313" key="1">
    <source>
        <dbReference type="EMBL" id="NDK57595.1"/>
    </source>
</evidence>
<dbReference type="Gene3D" id="3.90.930.1">
    <property type="match status" value="1"/>
</dbReference>
<evidence type="ECO:0000313" key="2">
    <source>
        <dbReference type="Proteomes" id="UP000478546"/>
    </source>
</evidence>
<name>A0A6B2H3B9_9BACT</name>
<dbReference type="EMBL" id="JAAEAA010000031">
    <property type="protein sequence ID" value="NDK57595.1"/>
    <property type="molecule type" value="Genomic_DNA"/>
</dbReference>
<proteinExistence type="predicted"/>
<dbReference type="Proteomes" id="UP000478546">
    <property type="component" value="Unassembled WGS sequence"/>
</dbReference>
<comment type="caution">
    <text evidence="1">The sequence shown here is derived from an EMBL/GenBank/DDBJ whole genome shotgun (WGS) entry which is preliminary data.</text>
</comment>
<dbReference type="RefSeq" id="WP_162347654.1">
    <property type="nucleotide sequence ID" value="NZ_JAAEAA010000031.1"/>
</dbReference>
<dbReference type="AlphaFoldDB" id="A0A6B2H3B9"/>
<keyword evidence="2" id="KW-1185">Reference proteome</keyword>
<gene>
    <name evidence="1" type="ORF">GWO68_16845</name>
</gene>
<evidence type="ECO:0008006" key="3">
    <source>
        <dbReference type="Google" id="ProtNLM"/>
    </source>
</evidence>
<accession>A0A6B2H3B9</accession>
<sequence>MRTTLLFTVLTLVLHLQGVAQQSKVRNIKIKNIAASDSIHIPFNADYYLIEDSCAQIIRQTRFSPDRKFYGTFRDVRRTNPEQVMASGTYTPEGLKTGLFTVYYANGKERATGNYEQNELTGTWKLFYESGNPKLIFMADKGKVTILDAWDENGKQLVTQGTGSYTTKIGSITWSGKLLNGKPEGTWRASNFTAGTTTFVLTEKYKNGEFVSGSGPLGTYKDAPRIVWVNPLELPYLTAERMNVSFTPCGVAYKTGAYYRNGAEAFSEEIKKQVSDYLKNVNLKPYENELNIEGEIAEDGRIINFTYRNAFNDRIASGIVSALRKLPSLEPARADGKPITQKFEIKFAFHSGVYRFNYRFMPL</sequence>
<protein>
    <recommendedName>
        <fullName evidence="3">MORN repeat variant</fullName>
    </recommendedName>
</protein>